<name>A0A0W8FYT5_9ZZZZ</name>
<evidence type="ECO:0008006" key="2">
    <source>
        <dbReference type="Google" id="ProtNLM"/>
    </source>
</evidence>
<comment type="caution">
    <text evidence="1">The sequence shown here is derived from an EMBL/GenBank/DDBJ whole genome shotgun (WGS) entry which is preliminary data.</text>
</comment>
<proteinExistence type="predicted"/>
<dbReference type="Gene3D" id="1.25.40.10">
    <property type="entry name" value="Tetratricopeptide repeat domain"/>
    <property type="match status" value="2"/>
</dbReference>
<reference evidence="1" key="1">
    <citation type="journal article" date="2015" name="Proc. Natl. Acad. Sci. U.S.A.">
        <title>Networks of energetic and metabolic interactions define dynamics in microbial communities.</title>
        <authorList>
            <person name="Embree M."/>
            <person name="Liu J.K."/>
            <person name="Al-Bassam M.M."/>
            <person name="Zengler K."/>
        </authorList>
    </citation>
    <scope>NUCLEOTIDE SEQUENCE</scope>
</reference>
<dbReference type="SUPFAM" id="SSF81901">
    <property type="entry name" value="HCP-like"/>
    <property type="match status" value="2"/>
</dbReference>
<gene>
    <name evidence="1" type="ORF">ASZ90_004196</name>
</gene>
<dbReference type="AlphaFoldDB" id="A0A0W8FYT5"/>
<dbReference type="SMART" id="SM00671">
    <property type="entry name" value="SEL1"/>
    <property type="match status" value="7"/>
</dbReference>
<protein>
    <recommendedName>
        <fullName evidence="2">Sel1 repeat family protein</fullName>
    </recommendedName>
</protein>
<evidence type="ECO:0000313" key="1">
    <source>
        <dbReference type="EMBL" id="KUG25969.1"/>
    </source>
</evidence>
<dbReference type="Pfam" id="PF08238">
    <property type="entry name" value="Sel1"/>
    <property type="match status" value="7"/>
</dbReference>
<dbReference type="InterPro" id="IPR006597">
    <property type="entry name" value="Sel1-like"/>
</dbReference>
<dbReference type="PANTHER" id="PTHR11102">
    <property type="entry name" value="SEL-1-LIKE PROTEIN"/>
    <property type="match status" value="1"/>
</dbReference>
<sequence length="508" mass="57567">MKIIILLFLSISLFSAQDTTKSEAFKRDLPKGRSSLHQPKYPSYPLLTGFLIQQEANNGDPFAQHELGIRLLFGNGFEPDTTKAIFWIQKAASQNISAARFNLAIMFYNGIGVDWNPFSAYKNFQFSAESGMPEAQFAYGIFFTENLVVNKDLSEAYKWFKKAAEKDYEPAKESIDYLRKQGFDLADENSSLKEDDSQYVNEKSQISSLIQQDWSLDYFDFSEDTLDSEQEKEIVENLLTENKAELKRKLGVSDLRESETIEDTSSLGIINFAAENGSPEALFFTATASEKGIVTKRNIVDAAYKYLRAYRLGSQKAALRLLQIVKDRNFFQLLKTEVDNNNADAMYTWAGMIALGFDNSLSDMQAYELLEKAAKQNHINSIIEIGLSYYNGTLVKEDQQKAIEYWQEAADLGSKEAEVRIAFANISVVKDDYNDEINILKINANQGSVLAQAALAYCYENGIGVKVRKSMAARLYRQAASRGNETAFNSLKRMYDELRPDEDEFNIY</sequence>
<dbReference type="InterPro" id="IPR011990">
    <property type="entry name" value="TPR-like_helical_dom_sf"/>
</dbReference>
<accession>A0A0W8FYT5</accession>
<dbReference type="EMBL" id="LNQE01000563">
    <property type="protein sequence ID" value="KUG25969.1"/>
    <property type="molecule type" value="Genomic_DNA"/>
</dbReference>
<dbReference type="InterPro" id="IPR050767">
    <property type="entry name" value="Sel1_AlgK"/>
</dbReference>
<dbReference type="PANTHER" id="PTHR11102:SF160">
    <property type="entry name" value="ERAD-ASSOCIATED E3 UBIQUITIN-PROTEIN LIGASE COMPONENT HRD3"/>
    <property type="match status" value="1"/>
</dbReference>
<organism evidence="1">
    <name type="scientific">hydrocarbon metagenome</name>
    <dbReference type="NCBI Taxonomy" id="938273"/>
    <lineage>
        <taxon>unclassified sequences</taxon>
        <taxon>metagenomes</taxon>
        <taxon>ecological metagenomes</taxon>
    </lineage>
</organism>